<organism evidence="1 2">
    <name type="scientific">Thelohanellus kitauei</name>
    <name type="common">Myxosporean</name>
    <dbReference type="NCBI Taxonomy" id="669202"/>
    <lineage>
        <taxon>Eukaryota</taxon>
        <taxon>Metazoa</taxon>
        <taxon>Cnidaria</taxon>
        <taxon>Myxozoa</taxon>
        <taxon>Myxosporea</taxon>
        <taxon>Bivalvulida</taxon>
        <taxon>Platysporina</taxon>
        <taxon>Myxobolidae</taxon>
        <taxon>Thelohanellus</taxon>
    </lineage>
</organism>
<evidence type="ECO:0000313" key="2">
    <source>
        <dbReference type="Proteomes" id="UP000031668"/>
    </source>
</evidence>
<gene>
    <name evidence="1" type="ORF">RF11_05548</name>
</gene>
<dbReference type="EMBL" id="JWZT01001953">
    <property type="protein sequence ID" value="KII70843.1"/>
    <property type="molecule type" value="Genomic_DNA"/>
</dbReference>
<keyword evidence="2" id="KW-1185">Reference proteome</keyword>
<protein>
    <submittedName>
        <fullName evidence="1">Uncharacterized protein</fullName>
    </submittedName>
</protein>
<sequence>MQPDSDMVKILIDNIILTIKLNASMLSVEEINEHMAKYVEILDRPSVNNEKFQELAKLTESDVIELRPVHEVIWLSRNLTVTAYVGNYNTLINYLNDGLSHRKNQIRM</sequence>
<reference evidence="1 2" key="1">
    <citation type="journal article" date="2014" name="Genome Biol. Evol.">
        <title>The genome of the myxosporean Thelohanellus kitauei shows adaptations to nutrient acquisition within its fish host.</title>
        <authorList>
            <person name="Yang Y."/>
            <person name="Xiong J."/>
            <person name="Zhou Z."/>
            <person name="Huo F."/>
            <person name="Miao W."/>
            <person name="Ran C."/>
            <person name="Liu Y."/>
            <person name="Zhang J."/>
            <person name="Feng J."/>
            <person name="Wang M."/>
            <person name="Wang M."/>
            <person name="Wang L."/>
            <person name="Yao B."/>
        </authorList>
    </citation>
    <scope>NUCLEOTIDE SEQUENCE [LARGE SCALE GENOMIC DNA]</scope>
    <source>
        <strain evidence="1">Wuqing</strain>
    </source>
</reference>
<name>A0A0C2JNA0_THEKT</name>
<dbReference type="Proteomes" id="UP000031668">
    <property type="component" value="Unassembled WGS sequence"/>
</dbReference>
<comment type="caution">
    <text evidence="1">The sequence shown here is derived from an EMBL/GenBank/DDBJ whole genome shotgun (WGS) entry which is preliminary data.</text>
</comment>
<proteinExistence type="predicted"/>
<dbReference type="AlphaFoldDB" id="A0A0C2JNA0"/>
<evidence type="ECO:0000313" key="1">
    <source>
        <dbReference type="EMBL" id="KII70843.1"/>
    </source>
</evidence>
<accession>A0A0C2JNA0</accession>